<dbReference type="OrthoDB" id="8136at2157"/>
<sequence>MDSPDIYDVLETVSADMQSLDGATEAKTSIAMGYLRRPYAFDSRLTSLVVCSRLTSLAVCSRLTSLAVCSPNTESGSDGDRI</sequence>
<accession>A0A7D5GF55</accession>
<dbReference type="Proteomes" id="UP000509241">
    <property type="component" value="Chromosome"/>
</dbReference>
<proteinExistence type="predicted"/>
<keyword evidence="2" id="KW-1185">Reference proteome</keyword>
<organism evidence="1 2">
    <name type="scientific">Natrinema halophilum</name>
    <dbReference type="NCBI Taxonomy" id="1699371"/>
    <lineage>
        <taxon>Archaea</taxon>
        <taxon>Methanobacteriati</taxon>
        <taxon>Methanobacteriota</taxon>
        <taxon>Stenosarchaea group</taxon>
        <taxon>Halobacteria</taxon>
        <taxon>Halobacteriales</taxon>
        <taxon>Natrialbaceae</taxon>
        <taxon>Natrinema</taxon>
    </lineage>
</organism>
<dbReference type="AlphaFoldDB" id="A0A7D5GF55"/>
<name>A0A7D5GF55_9EURY</name>
<gene>
    <name evidence="1" type="ORF">HYG82_19835</name>
</gene>
<reference evidence="1 2" key="1">
    <citation type="submission" date="2020-07" db="EMBL/GenBank/DDBJ databases">
        <authorList>
            <person name="Cui H."/>
        </authorList>
    </citation>
    <scope>NUCLEOTIDE SEQUENCE [LARGE SCALE GENOMIC DNA]</scope>
    <source>
        <strain evidence="1 2">YPL8</strain>
    </source>
</reference>
<evidence type="ECO:0000313" key="1">
    <source>
        <dbReference type="EMBL" id="QLG47334.1"/>
    </source>
</evidence>
<evidence type="ECO:0000313" key="2">
    <source>
        <dbReference type="Proteomes" id="UP000509241"/>
    </source>
</evidence>
<protein>
    <submittedName>
        <fullName evidence="1">Uncharacterized protein</fullName>
    </submittedName>
</protein>
<dbReference type="EMBL" id="CP058601">
    <property type="protein sequence ID" value="QLG47334.1"/>
    <property type="molecule type" value="Genomic_DNA"/>
</dbReference>